<dbReference type="KEGG" id="amq:AMETH_5624"/>
<dbReference type="EMBL" id="CP009110">
    <property type="protein sequence ID" value="AIJ25716.1"/>
    <property type="molecule type" value="Genomic_DNA"/>
</dbReference>
<dbReference type="InterPro" id="IPR034660">
    <property type="entry name" value="DinB/YfiT-like"/>
</dbReference>
<keyword evidence="3" id="KW-1185">Reference proteome</keyword>
<organism evidence="2 3">
    <name type="scientific">Amycolatopsis methanolica 239</name>
    <dbReference type="NCBI Taxonomy" id="1068978"/>
    <lineage>
        <taxon>Bacteria</taxon>
        <taxon>Bacillati</taxon>
        <taxon>Actinomycetota</taxon>
        <taxon>Actinomycetes</taxon>
        <taxon>Pseudonocardiales</taxon>
        <taxon>Pseudonocardiaceae</taxon>
        <taxon>Amycolatopsis</taxon>
        <taxon>Amycolatopsis methanolica group</taxon>
    </lineage>
</organism>
<name>A0A076N3F0_AMYME</name>
<feature type="domain" description="Mycothiol-dependent maleylpyruvate isomerase metal-binding" evidence="1">
    <location>
        <begin position="11"/>
        <end position="111"/>
    </location>
</feature>
<proteinExistence type="predicted"/>
<dbReference type="AlphaFoldDB" id="A0A076N3F0"/>
<sequence length="201" mass="22263">MEQNDKWLAIDAERTRIADLYETLTDVERTYPSLCDGWTVHDVATHLALAPHVGFGTVLKAALRARGNFNRMVYDLTKRESARRSPPEVVELLRTAVGVRRLAPRQSLDNALMDVHVHAQDIAMPLGRQLPMPTEAAVASANHLWEIGFPFHARKRLAGHRLIATDADWHAGEGTEVRGPIQALVMLLAGRTATIPQLTGI</sequence>
<evidence type="ECO:0000313" key="2">
    <source>
        <dbReference type="EMBL" id="AIJ25716.1"/>
    </source>
</evidence>
<dbReference type="Proteomes" id="UP000062973">
    <property type="component" value="Chromosome"/>
</dbReference>
<accession>A0A076N3F0</accession>
<dbReference type="InterPro" id="IPR024344">
    <property type="entry name" value="MDMPI_metal-binding"/>
</dbReference>
<evidence type="ECO:0000259" key="1">
    <source>
        <dbReference type="Pfam" id="PF11716"/>
    </source>
</evidence>
<dbReference type="eggNOG" id="ENOG50314EV">
    <property type="taxonomic scope" value="Bacteria"/>
</dbReference>
<dbReference type="InterPro" id="IPR017517">
    <property type="entry name" value="Maleyloyr_isom"/>
</dbReference>
<dbReference type="GO" id="GO:0046872">
    <property type="term" value="F:metal ion binding"/>
    <property type="evidence" value="ECO:0007669"/>
    <property type="project" value="InterPro"/>
</dbReference>
<dbReference type="PATRIC" id="fig|1068978.7.peg.6041"/>
<dbReference type="STRING" id="1068978.AMETH_5624"/>
<reference evidence="2 3" key="1">
    <citation type="submission" date="2014-07" db="EMBL/GenBank/DDBJ databases">
        <title>Whole Genome Sequence of the Amycolatopsis methanolica 239.</title>
        <authorList>
            <person name="Tang B."/>
        </authorList>
    </citation>
    <scope>NUCLEOTIDE SEQUENCE [LARGE SCALE GENOMIC DNA]</scope>
    <source>
        <strain evidence="2 3">239</strain>
    </source>
</reference>
<dbReference type="NCBIfam" id="TIGR03083">
    <property type="entry name" value="maleylpyruvate isomerase family mycothiol-dependent enzyme"/>
    <property type="match status" value="1"/>
</dbReference>
<gene>
    <name evidence="2" type="ORF">AMETH_5624</name>
</gene>
<dbReference type="HOGENOM" id="CLU_094601_0_0_11"/>
<protein>
    <recommendedName>
        <fullName evidence="1">Mycothiol-dependent maleylpyruvate isomerase metal-binding domain-containing protein</fullName>
    </recommendedName>
</protein>
<dbReference type="RefSeq" id="WP_017984554.1">
    <property type="nucleotide sequence ID" value="NZ_AQUL01000001.1"/>
</dbReference>
<dbReference type="SUPFAM" id="SSF109854">
    <property type="entry name" value="DinB/YfiT-like putative metalloenzymes"/>
    <property type="match status" value="1"/>
</dbReference>
<dbReference type="Gene3D" id="1.20.120.450">
    <property type="entry name" value="dinb family like domain"/>
    <property type="match status" value="1"/>
</dbReference>
<dbReference type="OrthoDB" id="5178565at2"/>
<dbReference type="Pfam" id="PF11716">
    <property type="entry name" value="MDMPI_N"/>
    <property type="match status" value="1"/>
</dbReference>
<evidence type="ECO:0000313" key="3">
    <source>
        <dbReference type="Proteomes" id="UP000062973"/>
    </source>
</evidence>